<dbReference type="AlphaFoldDB" id="A0A9D3UEI6"/>
<protein>
    <submittedName>
        <fullName evidence="1">Uncharacterized protein</fullName>
    </submittedName>
</protein>
<dbReference type="Proteomes" id="UP000828251">
    <property type="component" value="Unassembled WGS sequence"/>
</dbReference>
<gene>
    <name evidence="1" type="ORF">J1N35_040617</name>
</gene>
<proteinExistence type="predicted"/>
<sequence length="57" mass="6611">MPVWPTRLIWPAFVAHTATFRPSHSSVMRTAWLLSIIRPCHRTRPTTRPNTWPCGVD</sequence>
<evidence type="ECO:0000313" key="2">
    <source>
        <dbReference type="Proteomes" id="UP000828251"/>
    </source>
</evidence>
<reference evidence="1 2" key="1">
    <citation type="journal article" date="2021" name="Plant Biotechnol. J.">
        <title>Multi-omics assisted identification of the key and species-specific regulatory components of drought-tolerant mechanisms in Gossypium stocksii.</title>
        <authorList>
            <person name="Yu D."/>
            <person name="Ke L."/>
            <person name="Zhang D."/>
            <person name="Wu Y."/>
            <person name="Sun Y."/>
            <person name="Mei J."/>
            <person name="Sun J."/>
            <person name="Sun Y."/>
        </authorList>
    </citation>
    <scope>NUCLEOTIDE SEQUENCE [LARGE SCALE GENOMIC DNA]</scope>
    <source>
        <strain evidence="2">cv. E1</strain>
        <tissue evidence="1">Leaf</tissue>
    </source>
</reference>
<organism evidence="1 2">
    <name type="scientific">Gossypium stocksii</name>
    <dbReference type="NCBI Taxonomy" id="47602"/>
    <lineage>
        <taxon>Eukaryota</taxon>
        <taxon>Viridiplantae</taxon>
        <taxon>Streptophyta</taxon>
        <taxon>Embryophyta</taxon>
        <taxon>Tracheophyta</taxon>
        <taxon>Spermatophyta</taxon>
        <taxon>Magnoliopsida</taxon>
        <taxon>eudicotyledons</taxon>
        <taxon>Gunneridae</taxon>
        <taxon>Pentapetalae</taxon>
        <taxon>rosids</taxon>
        <taxon>malvids</taxon>
        <taxon>Malvales</taxon>
        <taxon>Malvaceae</taxon>
        <taxon>Malvoideae</taxon>
        <taxon>Gossypium</taxon>
    </lineage>
</organism>
<keyword evidence="2" id="KW-1185">Reference proteome</keyword>
<accession>A0A9D3UEI6</accession>
<feature type="non-terminal residue" evidence="1">
    <location>
        <position position="57"/>
    </location>
</feature>
<name>A0A9D3UEI6_9ROSI</name>
<comment type="caution">
    <text evidence="1">The sequence shown here is derived from an EMBL/GenBank/DDBJ whole genome shotgun (WGS) entry which is preliminary data.</text>
</comment>
<dbReference type="EMBL" id="JAIQCV010000012">
    <property type="protein sequence ID" value="KAH1038874.1"/>
    <property type="molecule type" value="Genomic_DNA"/>
</dbReference>
<evidence type="ECO:0000313" key="1">
    <source>
        <dbReference type="EMBL" id="KAH1038874.1"/>
    </source>
</evidence>